<dbReference type="EMBL" id="MU005772">
    <property type="protein sequence ID" value="KAF2708381.1"/>
    <property type="molecule type" value="Genomic_DNA"/>
</dbReference>
<sequence>MEYPIYFENNWRGSKAVHVKNPDNGTDAYHVNLKGGTSDMDIRRGGPQGPLVGRVDFHRFSGYTEIHFAHDQRVEMSRDRTFSSAQSLTLPAAPGKSQQFRWKKESLLALGSLKLEDSEKNVLAVFKRSSGSRTKDGTLEIKVSGLEQEFTDQIFVSYLAVSEKLRRQRQAAAAGMAASS</sequence>
<evidence type="ECO:0000313" key="3">
    <source>
        <dbReference type="Proteomes" id="UP000799428"/>
    </source>
</evidence>
<feature type="domain" description="DUF6593" evidence="1">
    <location>
        <begin position="29"/>
        <end position="166"/>
    </location>
</feature>
<organism evidence="2 3">
    <name type="scientific">Pleomassaria siparia CBS 279.74</name>
    <dbReference type="NCBI Taxonomy" id="1314801"/>
    <lineage>
        <taxon>Eukaryota</taxon>
        <taxon>Fungi</taxon>
        <taxon>Dikarya</taxon>
        <taxon>Ascomycota</taxon>
        <taxon>Pezizomycotina</taxon>
        <taxon>Dothideomycetes</taxon>
        <taxon>Pleosporomycetidae</taxon>
        <taxon>Pleosporales</taxon>
        <taxon>Pleomassariaceae</taxon>
        <taxon>Pleomassaria</taxon>
    </lineage>
</organism>
<keyword evidence="3" id="KW-1185">Reference proteome</keyword>
<dbReference type="InterPro" id="IPR046528">
    <property type="entry name" value="DUF6593"/>
</dbReference>
<dbReference type="Proteomes" id="UP000799428">
    <property type="component" value="Unassembled WGS sequence"/>
</dbReference>
<dbReference type="Pfam" id="PF20236">
    <property type="entry name" value="DUF6593"/>
    <property type="match status" value="1"/>
</dbReference>
<protein>
    <recommendedName>
        <fullName evidence="1">DUF6593 domain-containing protein</fullName>
    </recommendedName>
</protein>
<gene>
    <name evidence="2" type="ORF">K504DRAFT_468726</name>
</gene>
<evidence type="ECO:0000313" key="2">
    <source>
        <dbReference type="EMBL" id="KAF2708381.1"/>
    </source>
</evidence>
<accession>A0A6G1K7F7</accession>
<dbReference type="OrthoDB" id="4725912at2759"/>
<evidence type="ECO:0000259" key="1">
    <source>
        <dbReference type="Pfam" id="PF20236"/>
    </source>
</evidence>
<proteinExistence type="predicted"/>
<dbReference type="AlphaFoldDB" id="A0A6G1K7F7"/>
<name>A0A6G1K7F7_9PLEO</name>
<reference evidence="2" key="1">
    <citation type="journal article" date="2020" name="Stud. Mycol.">
        <title>101 Dothideomycetes genomes: a test case for predicting lifestyles and emergence of pathogens.</title>
        <authorList>
            <person name="Haridas S."/>
            <person name="Albert R."/>
            <person name="Binder M."/>
            <person name="Bloem J."/>
            <person name="Labutti K."/>
            <person name="Salamov A."/>
            <person name="Andreopoulos B."/>
            <person name="Baker S."/>
            <person name="Barry K."/>
            <person name="Bills G."/>
            <person name="Bluhm B."/>
            <person name="Cannon C."/>
            <person name="Castanera R."/>
            <person name="Culley D."/>
            <person name="Daum C."/>
            <person name="Ezra D."/>
            <person name="Gonzalez J."/>
            <person name="Henrissat B."/>
            <person name="Kuo A."/>
            <person name="Liang C."/>
            <person name="Lipzen A."/>
            <person name="Lutzoni F."/>
            <person name="Magnuson J."/>
            <person name="Mondo S."/>
            <person name="Nolan M."/>
            <person name="Ohm R."/>
            <person name="Pangilinan J."/>
            <person name="Park H.-J."/>
            <person name="Ramirez L."/>
            <person name="Alfaro M."/>
            <person name="Sun H."/>
            <person name="Tritt A."/>
            <person name="Yoshinaga Y."/>
            <person name="Zwiers L.-H."/>
            <person name="Turgeon B."/>
            <person name="Goodwin S."/>
            <person name="Spatafora J."/>
            <person name="Crous P."/>
            <person name="Grigoriev I."/>
        </authorList>
    </citation>
    <scope>NUCLEOTIDE SEQUENCE</scope>
    <source>
        <strain evidence="2">CBS 279.74</strain>
    </source>
</reference>